<dbReference type="GO" id="GO:0006119">
    <property type="term" value="P:oxidative phosphorylation"/>
    <property type="evidence" value="ECO:0007669"/>
    <property type="project" value="UniProtKB-UniPathway"/>
</dbReference>
<dbReference type="Pfam" id="PF13442">
    <property type="entry name" value="Cytochrome_CBB3"/>
    <property type="match status" value="2"/>
</dbReference>
<keyword evidence="16 19" id="KW-0408">Iron</keyword>
<dbReference type="InterPro" id="IPR032858">
    <property type="entry name" value="CcoP_N"/>
</dbReference>
<evidence type="ECO:0000256" key="3">
    <source>
        <dbReference type="ARBA" id="ARBA00006113"/>
    </source>
</evidence>
<keyword evidence="4 19" id="KW-0813">Transport</keyword>
<evidence type="ECO:0000256" key="18">
    <source>
        <dbReference type="ARBA" id="ARBA00023136"/>
    </source>
</evidence>
<comment type="subunit">
    <text evidence="19">Component of the cbb3-type cytochrome c oxidase.</text>
</comment>
<feature type="binding site" description="axial binding residue" evidence="20">
    <location>
        <position position="222"/>
    </location>
    <ligand>
        <name>heme c</name>
        <dbReference type="ChEBI" id="CHEBI:61717"/>
        <label>2</label>
    </ligand>
    <ligandPart>
        <name>Fe</name>
        <dbReference type="ChEBI" id="CHEBI:18248"/>
    </ligandPart>
</feature>
<comment type="cofactor">
    <cofactor evidence="19 21">
        <name>heme c</name>
        <dbReference type="ChEBI" id="CHEBI:61717"/>
    </cofactor>
    <text evidence="19 21">Binds 2 heme C groups per subunit.</text>
</comment>
<dbReference type="GO" id="GO:0009055">
    <property type="term" value="F:electron transfer activity"/>
    <property type="evidence" value="ECO:0007669"/>
    <property type="project" value="InterPro"/>
</dbReference>
<evidence type="ECO:0000256" key="9">
    <source>
        <dbReference type="ARBA" id="ARBA00022692"/>
    </source>
</evidence>
<feature type="binding site" description="covalent" evidence="21">
    <location>
        <position position="121"/>
    </location>
    <ligand>
        <name>heme c</name>
        <dbReference type="ChEBI" id="CHEBI:61717"/>
        <label>1</label>
    </ligand>
</feature>
<keyword evidence="5 19" id="KW-1003">Cell membrane</keyword>
<evidence type="ECO:0000256" key="4">
    <source>
        <dbReference type="ARBA" id="ARBA00022448"/>
    </source>
</evidence>
<keyword evidence="11" id="KW-0677">Repeat</keyword>
<keyword evidence="9 22" id="KW-0812">Transmembrane</keyword>
<dbReference type="InterPro" id="IPR050597">
    <property type="entry name" value="Cytochrome_c_Oxidase_Subunit"/>
</dbReference>
<comment type="similarity">
    <text evidence="3 19">Belongs to the CcoP / FixP family.</text>
</comment>
<feature type="binding site" description="covalent" evidence="21">
    <location>
        <position position="124"/>
    </location>
    <ligand>
        <name>heme c</name>
        <dbReference type="ChEBI" id="CHEBI:61717"/>
        <label>1</label>
    </ligand>
</feature>
<dbReference type="InterPro" id="IPR004678">
    <property type="entry name" value="Cyt_c_oxidase_cbb3_su3"/>
</dbReference>
<feature type="binding site" description="axial binding residue" evidence="20">
    <location>
        <position position="173"/>
    </location>
    <ligand>
        <name>heme c</name>
        <dbReference type="ChEBI" id="CHEBI:61717"/>
        <label>2</label>
    </ligand>
    <ligandPart>
        <name>Fe</name>
        <dbReference type="ChEBI" id="CHEBI:18248"/>
    </ligandPart>
</feature>
<evidence type="ECO:0000256" key="15">
    <source>
        <dbReference type="ARBA" id="ARBA00023002"/>
    </source>
</evidence>
<evidence type="ECO:0000256" key="6">
    <source>
        <dbReference type="ARBA" id="ARBA00022519"/>
    </source>
</evidence>
<dbReference type="PANTHER" id="PTHR33751">
    <property type="entry name" value="CBB3-TYPE CYTOCHROME C OXIDASE SUBUNIT FIXP"/>
    <property type="match status" value="1"/>
</dbReference>
<evidence type="ECO:0000313" key="24">
    <source>
        <dbReference type="EMBL" id="SIT76641.1"/>
    </source>
</evidence>
<evidence type="ECO:0000256" key="1">
    <source>
        <dbReference type="ARBA" id="ARBA00004533"/>
    </source>
</evidence>
<evidence type="ECO:0000256" key="16">
    <source>
        <dbReference type="ARBA" id="ARBA00023004"/>
    </source>
</evidence>
<evidence type="ECO:0000256" key="2">
    <source>
        <dbReference type="ARBA" id="ARBA00004673"/>
    </source>
</evidence>
<keyword evidence="7 19" id="KW-0349">Heme</keyword>
<proteinExistence type="inferred from homology"/>
<dbReference type="InterPro" id="IPR009056">
    <property type="entry name" value="Cyt_c-like_dom"/>
</dbReference>
<keyword evidence="18 19" id="KW-0472">Membrane</keyword>
<keyword evidence="14 22" id="KW-1133">Transmembrane helix</keyword>
<dbReference type="PIRSF" id="PIRSF000006">
    <property type="entry name" value="Cbb3-Cox_fixP"/>
    <property type="match status" value="1"/>
</dbReference>
<feature type="binding site" description="axial binding residue" evidence="20">
    <location>
        <position position="263"/>
    </location>
    <ligand>
        <name>heme c</name>
        <dbReference type="ChEBI" id="CHEBI:61717"/>
        <label>1</label>
    </ligand>
    <ligandPart>
        <name>Fe</name>
        <dbReference type="ChEBI" id="CHEBI:18248"/>
    </ligandPart>
</feature>
<evidence type="ECO:0000256" key="8">
    <source>
        <dbReference type="ARBA" id="ARBA00022660"/>
    </source>
</evidence>
<evidence type="ECO:0000313" key="25">
    <source>
        <dbReference type="Proteomes" id="UP000192455"/>
    </source>
</evidence>
<evidence type="ECO:0000256" key="14">
    <source>
        <dbReference type="ARBA" id="ARBA00022989"/>
    </source>
</evidence>
<feature type="binding site" description="axial binding residue" evidence="20">
    <location>
        <position position="125"/>
    </location>
    <ligand>
        <name>heme c</name>
        <dbReference type="ChEBI" id="CHEBI:61717"/>
        <label>1</label>
    </ligand>
    <ligandPart>
        <name>Fe</name>
        <dbReference type="ChEBI" id="CHEBI:18248"/>
    </ligandPart>
</feature>
<dbReference type="Proteomes" id="UP000192455">
    <property type="component" value="Unassembled WGS sequence"/>
</dbReference>
<dbReference type="EMBL" id="FTPS01000001">
    <property type="protein sequence ID" value="SIT76641.1"/>
    <property type="molecule type" value="Genomic_DNA"/>
</dbReference>
<evidence type="ECO:0000256" key="7">
    <source>
        <dbReference type="ARBA" id="ARBA00022617"/>
    </source>
</evidence>
<dbReference type="AlphaFoldDB" id="A0A1R3WEM6"/>
<feature type="transmembrane region" description="Helical" evidence="22">
    <location>
        <begin position="32"/>
        <end position="54"/>
    </location>
</feature>
<comment type="pathway">
    <text evidence="2 19">Energy metabolism; oxidative phosphorylation.</text>
</comment>
<dbReference type="Gene3D" id="1.10.760.10">
    <property type="entry name" value="Cytochrome c-like domain"/>
    <property type="match status" value="2"/>
</dbReference>
<dbReference type="Pfam" id="PF14715">
    <property type="entry name" value="FixP_N"/>
    <property type="match status" value="1"/>
</dbReference>
<reference evidence="24 25" key="1">
    <citation type="submission" date="2017-01" db="EMBL/GenBank/DDBJ databases">
        <authorList>
            <person name="Mah S.A."/>
            <person name="Swanson W.J."/>
            <person name="Moy G.W."/>
            <person name="Vacquier V.D."/>
        </authorList>
    </citation>
    <scope>NUCLEOTIDE SEQUENCE [LARGE SCALE GENOMIC DNA]</scope>
    <source>
        <strain evidence="24 25">DSM 21219</strain>
    </source>
</reference>
<evidence type="ECO:0000256" key="10">
    <source>
        <dbReference type="ARBA" id="ARBA00022723"/>
    </source>
</evidence>
<organism evidence="24 25">
    <name type="scientific">Pontibaca methylaminivorans</name>
    <dbReference type="NCBI Taxonomy" id="515897"/>
    <lineage>
        <taxon>Bacteria</taxon>
        <taxon>Pseudomonadati</taxon>
        <taxon>Pseudomonadota</taxon>
        <taxon>Alphaproteobacteria</taxon>
        <taxon>Rhodobacterales</taxon>
        <taxon>Roseobacteraceae</taxon>
        <taxon>Pontibaca</taxon>
    </lineage>
</organism>
<sequence>MSDKQIDDVTGVSTTGHEWDGIKELDNPMPRWWLWVFYATVVWAVGYAVAYPAWPLINSATSGLLGYSSRAEMRAQLDAIEAEKSGYLATIADSSMDEILADDALYTFAVSAGAAAFRVNCVQCHGTGAQGSAGYPNLNDDVWIWGGTAEDIRQTIAHGVRFEQDDDTRFSEMPAFGDMLDTSEINQVATFVASLSGEQGDADAEDMAAGAEVYADNCSVCHGETGEGDRNVGAPALNHAIWLYGSSVEDIARQVRNPRHGVMPAWQARLGDATVKELAAYVHSLGGGE</sequence>
<keyword evidence="25" id="KW-1185">Reference proteome</keyword>
<dbReference type="GO" id="GO:0020037">
    <property type="term" value="F:heme binding"/>
    <property type="evidence" value="ECO:0007669"/>
    <property type="project" value="InterPro"/>
</dbReference>
<dbReference type="InterPro" id="IPR038414">
    <property type="entry name" value="CcoP_N_sf"/>
</dbReference>
<protein>
    <recommendedName>
        <fullName evidence="19">Cbb3-type cytochrome c oxidase subunit</fullName>
    </recommendedName>
</protein>
<dbReference type="NCBIfam" id="TIGR00782">
    <property type="entry name" value="ccoP"/>
    <property type="match status" value="1"/>
</dbReference>
<keyword evidence="6 19" id="KW-0997">Cell inner membrane</keyword>
<evidence type="ECO:0000256" key="19">
    <source>
        <dbReference type="PIRNR" id="PIRNR000006"/>
    </source>
</evidence>
<keyword evidence="8 19" id="KW-0679">Respiratory chain</keyword>
<dbReference type="GO" id="GO:0005506">
    <property type="term" value="F:iron ion binding"/>
    <property type="evidence" value="ECO:0007669"/>
    <property type="project" value="InterPro"/>
</dbReference>
<keyword evidence="17 19" id="KW-0406">Ion transport</keyword>
<accession>A0A1R3WEM6</accession>
<dbReference type="STRING" id="515897.SAMN05421849_0562"/>
<evidence type="ECO:0000256" key="22">
    <source>
        <dbReference type="SAM" id="Phobius"/>
    </source>
</evidence>
<dbReference type="PRINTS" id="PR00605">
    <property type="entry name" value="CYTCHROMECIC"/>
</dbReference>
<dbReference type="SUPFAM" id="SSF46626">
    <property type="entry name" value="Cytochrome c"/>
    <property type="match status" value="2"/>
</dbReference>
<evidence type="ECO:0000256" key="20">
    <source>
        <dbReference type="PIRSR" id="PIRSR000006-1"/>
    </source>
</evidence>
<dbReference type="GO" id="GO:0005886">
    <property type="term" value="C:plasma membrane"/>
    <property type="evidence" value="ECO:0007669"/>
    <property type="project" value="UniProtKB-SubCell"/>
</dbReference>
<evidence type="ECO:0000256" key="13">
    <source>
        <dbReference type="ARBA" id="ARBA00022982"/>
    </source>
</evidence>
<feature type="binding site" description="covalent" evidence="21">
    <location>
        <position position="221"/>
    </location>
    <ligand>
        <name>heme c</name>
        <dbReference type="ChEBI" id="CHEBI:61717"/>
        <label>2</label>
    </ligand>
</feature>
<dbReference type="Gene3D" id="6.10.280.130">
    <property type="match status" value="1"/>
</dbReference>
<dbReference type="PROSITE" id="PS51007">
    <property type="entry name" value="CYTC"/>
    <property type="match status" value="2"/>
</dbReference>
<dbReference type="OrthoDB" id="9811281at2"/>
<feature type="domain" description="Cytochrome c" evidence="23">
    <location>
        <begin position="205"/>
        <end position="286"/>
    </location>
</feature>
<dbReference type="RefSeq" id="WP_076647076.1">
    <property type="nucleotide sequence ID" value="NZ_FTPS01000001.1"/>
</dbReference>
<feature type="domain" description="Cytochrome c" evidence="23">
    <location>
        <begin position="108"/>
        <end position="196"/>
    </location>
</feature>
<evidence type="ECO:0000256" key="21">
    <source>
        <dbReference type="PIRSR" id="PIRSR000006-2"/>
    </source>
</evidence>
<dbReference type="UniPathway" id="UPA00705"/>
<dbReference type="PANTHER" id="PTHR33751:SF1">
    <property type="entry name" value="CBB3-TYPE CYTOCHROME C OXIDASE SUBUNIT FIXP"/>
    <property type="match status" value="1"/>
</dbReference>
<comment type="subcellular location">
    <subcellularLocation>
        <location evidence="1 19">Cell inner membrane</location>
    </subcellularLocation>
</comment>
<evidence type="ECO:0000259" key="23">
    <source>
        <dbReference type="PROSITE" id="PS51007"/>
    </source>
</evidence>
<evidence type="ECO:0000256" key="17">
    <source>
        <dbReference type="ARBA" id="ARBA00023065"/>
    </source>
</evidence>
<keyword evidence="13 19" id="KW-0249">Electron transport</keyword>
<dbReference type="InterPro" id="IPR036909">
    <property type="entry name" value="Cyt_c-like_dom_sf"/>
</dbReference>
<evidence type="ECO:0000256" key="12">
    <source>
        <dbReference type="ARBA" id="ARBA00022781"/>
    </source>
</evidence>
<evidence type="ECO:0000256" key="11">
    <source>
        <dbReference type="ARBA" id="ARBA00022737"/>
    </source>
</evidence>
<comment type="function">
    <text evidence="19">C-type cytochrome. Part of the cbb3-type cytochrome c oxidase complex.</text>
</comment>
<dbReference type="GO" id="GO:0016491">
    <property type="term" value="F:oxidoreductase activity"/>
    <property type="evidence" value="ECO:0007669"/>
    <property type="project" value="UniProtKB-KW"/>
</dbReference>
<evidence type="ECO:0000256" key="5">
    <source>
        <dbReference type="ARBA" id="ARBA00022475"/>
    </source>
</evidence>
<keyword evidence="10 19" id="KW-0479">Metal-binding</keyword>
<gene>
    <name evidence="24" type="ORF">SAMN05421849_0562</name>
</gene>
<feature type="binding site" description="covalent" evidence="21">
    <location>
        <position position="218"/>
    </location>
    <ligand>
        <name>heme c</name>
        <dbReference type="ChEBI" id="CHEBI:61717"/>
        <label>2</label>
    </ligand>
</feature>
<keyword evidence="12 19" id="KW-0375">Hydrogen ion transport</keyword>
<name>A0A1R3WEM6_9RHOB</name>
<dbReference type="GO" id="GO:1902600">
    <property type="term" value="P:proton transmembrane transport"/>
    <property type="evidence" value="ECO:0007669"/>
    <property type="project" value="UniProtKB-KW"/>
</dbReference>
<keyword evidence="15 19" id="KW-0560">Oxidoreductase</keyword>
<dbReference type="InterPro" id="IPR008168">
    <property type="entry name" value="Cyt_C_IC"/>
</dbReference>